<evidence type="ECO:0000256" key="1">
    <source>
        <dbReference type="ARBA" id="ARBA00004613"/>
    </source>
</evidence>
<dbReference type="PANTHER" id="PTHR24264:SF65">
    <property type="entry name" value="SRCR DOMAIN-CONTAINING PROTEIN"/>
    <property type="match status" value="1"/>
</dbReference>
<dbReference type="GO" id="GO:0006508">
    <property type="term" value="P:proteolysis"/>
    <property type="evidence" value="ECO:0007669"/>
    <property type="project" value="UniProtKB-KW"/>
</dbReference>
<dbReference type="InterPro" id="IPR043504">
    <property type="entry name" value="Peptidase_S1_PA_chymotrypsin"/>
</dbReference>
<dbReference type="AlphaFoldDB" id="A0A077B6E7"/>
<name>A0A077B6E7_ARECR</name>
<dbReference type="GO" id="GO:0004252">
    <property type="term" value="F:serine-type endopeptidase activity"/>
    <property type="evidence" value="ECO:0007669"/>
    <property type="project" value="InterPro"/>
</dbReference>
<dbReference type="InterPro" id="IPR009003">
    <property type="entry name" value="Peptidase_S1_PA"/>
</dbReference>
<keyword evidence="2" id="KW-0964">Secreted</keyword>
<evidence type="ECO:0000256" key="8">
    <source>
        <dbReference type="RuleBase" id="RU363034"/>
    </source>
</evidence>
<dbReference type="SUPFAM" id="SSF50494">
    <property type="entry name" value="Trypsin-like serine proteases"/>
    <property type="match status" value="1"/>
</dbReference>
<dbReference type="SMART" id="SM00020">
    <property type="entry name" value="Tryp_SPc"/>
    <property type="match status" value="1"/>
</dbReference>
<dbReference type="PROSITE" id="PS00135">
    <property type="entry name" value="TRYPSIN_SER"/>
    <property type="match status" value="1"/>
</dbReference>
<dbReference type="PRINTS" id="PR00722">
    <property type="entry name" value="CHYMOTRYPSIN"/>
</dbReference>
<accession>A0A077B6E7</accession>
<keyword evidence="3 8" id="KW-0645">Protease</keyword>
<dbReference type="InterPro" id="IPR050127">
    <property type="entry name" value="Serine_Proteases_S1"/>
</dbReference>
<sequence>MLRAVVFSLVLIGTLAEDKYAYQTRWDSDCGYSQFADAGRELPDPGPVCPGRTPGEYIVCGWEARVHEFPYQGLLYYFGSLRCGAVLITPDYVLTAAHCTSNIGASSLQIGIGEHQRNSPPSERQIYQVAQVINHPNYSPSTIQHDIAVLRLTTSVVYGDHANPACQPGGGGNEYAGQTCHVSGWGSTRSGGSVTQELRYTNKPVMSYAACQASQSGILSGMLCAGEPPYYRDACQGDSGGPLAVKVNGKLEVVGLVSWGYGCAGSTPGVYNEVYSYVDWVNSVIG</sequence>
<proteinExistence type="evidence at transcript level"/>
<evidence type="ECO:0000256" key="5">
    <source>
        <dbReference type="ARBA" id="ARBA00022801"/>
    </source>
</evidence>
<dbReference type="FunFam" id="2.40.10.10:FF:000120">
    <property type="entry name" value="Putative serine protease"/>
    <property type="match status" value="1"/>
</dbReference>
<dbReference type="InterPro" id="IPR018114">
    <property type="entry name" value="TRYPSIN_HIS"/>
</dbReference>
<keyword evidence="6 8" id="KW-0720">Serine protease</keyword>
<dbReference type="EMBL" id="KF830712">
    <property type="protein sequence ID" value="AIL03100.1"/>
    <property type="molecule type" value="mRNA"/>
</dbReference>
<dbReference type="GO" id="GO:0005615">
    <property type="term" value="C:extracellular space"/>
    <property type="evidence" value="ECO:0007669"/>
    <property type="project" value="TreeGrafter"/>
</dbReference>
<evidence type="ECO:0000256" key="3">
    <source>
        <dbReference type="ARBA" id="ARBA00022670"/>
    </source>
</evidence>
<evidence type="ECO:0000256" key="7">
    <source>
        <dbReference type="ARBA" id="ARBA00023157"/>
    </source>
</evidence>
<dbReference type="CDD" id="cd00190">
    <property type="entry name" value="Tryp_SPc"/>
    <property type="match status" value="1"/>
</dbReference>
<dbReference type="Pfam" id="PF00089">
    <property type="entry name" value="Trypsin"/>
    <property type="match status" value="1"/>
</dbReference>
<evidence type="ECO:0000259" key="10">
    <source>
        <dbReference type="PROSITE" id="PS50240"/>
    </source>
</evidence>
<evidence type="ECO:0000256" key="6">
    <source>
        <dbReference type="ARBA" id="ARBA00022825"/>
    </source>
</evidence>
<dbReference type="Gene3D" id="2.40.10.10">
    <property type="entry name" value="Trypsin-like serine proteases"/>
    <property type="match status" value="1"/>
</dbReference>
<comment type="subcellular location">
    <subcellularLocation>
        <location evidence="1">Secreted</location>
    </subcellularLocation>
</comment>
<feature type="chain" id="PRO_5001717130" evidence="9">
    <location>
        <begin position="17"/>
        <end position="286"/>
    </location>
</feature>
<organism evidence="11">
    <name type="scientific">Arenicola cristata</name>
    <name type="common">Lugworm</name>
    <dbReference type="NCBI Taxonomy" id="273048"/>
    <lineage>
        <taxon>Eukaryota</taxon>
        <taxon>Metazoa</taxon>
        <taxon>Spiralia</taxon>
        <taxon>Lophotrochozoa</taxon>
        <taxon>Annelida</taxon>
        <taxon>Polychaeta</taxon>
        <taxon>Sedentaria</taxon>
        <taxon>Scolecida</taxon>
        <taxon>Arenicolidae</taxon>
        <taxon>Arenicola</taxon>
    </lineage>
</organism>
<dbReference type="PANTHER" id="PTHR24264">
    <property type="entry name" value="TRYPSIN-RELATED"/>
    <property type="match status" value="1"/>
</dbReference>
<reference evidence="11" key="1">
    <citation type="submission" date="2013-11" db="EMBL/GenBank/DDBJ databases">
        <title>Molecular cloning, expression, and anti-tumor activity of a fibrinolytic serine protease gene from Arenicola cristata on esophageal squamous cell carcinoma.</title>
        <authorList>
            <person name="Zhao C."/>
            <person name="Ju J."/>
            <person name="Chu J."/>
            <person name="Yu W."/>
        </authorList>
    </citation>
    <scope>NUCLEOTIDE SEQUENCE</scope>
</reference>
<dbReference type="InterPro" id="IPR001314">
    <property type="entry name" value="Peptidase_S1A"/>
</dbReference>
<keyword evidence="7" id="KW-1015">Disulfide bond</keyword>
<dbReference type="PROSITE" id="PS50240">
    <property type="entry name" value="TRYPSIN_DOM"/>
    <property type="match status" value="1"/>
</dbReference>
<dbReference type="PROSITE" id="PS00134">
    <property type="entry name" value="TRYPSIN_HIS"/>
    <property type="match status" value="1"/>
</dbReference>
<evidence type="ECO:0000256" key="9">
    <source>
        <dbReference type="SAM" id="SignalP"/>
    </source>
</evidence>
<dbReference type="InterPro" id="IPR033116">
    <property type="entry name" value="TRYPSIN_SER"/>
</dbReference>
<protein>
    <submittedName>
        <fullName evidence="11">Serine protease</fullName>
    </submittedName>
</protein>
<dbReference type="InterPro" id="IPR001254">
    <property type="entry name" value="Trypsin_dom"/>
</dbReference>
<evidence type="ECO:0000256" key="4">
    <source>
        <dbReference type="ARBA" id="ARBA00022729"/>
    </source>
</evidence>
<evidence type="ECO:0000313" key="11">
    <source>
        <dbReference type="EMBL" id="AIL03100.1"/>
    </source>
</evidence>
<evidence type="ECO:0000256" key="2">
    <source>
        <dbReference type="ARBA" id="ARBA00022525"/>
    </source>
</evidence>
<feature type="signal peptide" evidence="9">
    <location>
        <begin position="1"/>
        <end position="16"/>
    </location>
</feature>
<keyword evidence="5 8" id="KW-0378">Hydrolase</keyword>
<keyword evidence="4 9" id="KW-0732">Signal</keyword>
<feature type="domain" description="Peptidase S1" evidence="10">
    <location>
        <begin position="58"/>
        <end position="286"/>
    </location>
</feature>